<dbReference type="EMBL" id="NVUU01000069">
    <property type="protein sequence ID" value="PCI93184.1"/>
    <property type="molecule type" value="Genomic_DNA"/>
</dbReference>
<accession>A0A2A4YEP4</accession>
<dbReference type="AlphaFoldDB" id="A0A2A4YEP4"/>
<dbReference type="InterPro" id="IPR029058">
    <property type="entry name" value="AB_hydrolase_fold"/>
</dbReference>
<organism evidence="1 2">
    <name type="scientific">Aerophobetes bacterium</name>
    <dbReference type="NCBI Taxonomy" id="2030807"/>
    <lineage>
        <taxon>Bacteria</taxon>
        <taxon>Candidatus Aerophobota</taxon>
    </lineage>
</organism>
<evidence type="ECO:0000313" key="2">
    <source>
        <dbReference type="Proteomes" id="UP000217838"/>
    </source>
</evidence>
<dbReference type="SUPFAM" id="SSF53474">
    <property type="entry name" value="alpha/beta-Hydrolases"/>
    <property type="match status" value="1"/>
</dbReference>
<dbReference type="Gene3D" id="3.40.50.1820">
    <property type="entry name" value="alpha/beta hydrolase"/>
    <property type="match status" value="1"/>
</dbReference>
<reference evidence="2" key="1">
    <citation type="submission" date="2017-08" db="EMBL/GenBank/DDBJ databases">
        <title>A dynamic microbial community with high functional redundancy inhabits the cold, oxic subseafloor aquifer.</title>
        <authorList>
            <person name="Tully B.J."/>
            <person name="Wheat C.G."/>
            <person name="Glazer B.T."/>
            <person name="Huber J.A."/>
        </authorList>
    </citation>
    <scope>NUCLEOTIDE SEQUENCE [LARGE SCALE GENOMIC DNA]</scope>
</reference>
<dbReference type="PANTHER" id="PTHR12277:SF81">
    <property type="entry name" value="PROTEIN ABHD13"/>
    <property type="match status" value="1"/>
</dbReference>
<sequence>MKYKLLIMNKKDQKNSSSRSAKKLSFLKKSSRFFSNGLFKTIAKHSILPATIFNSMQLTAINKEFNRFWGIEEKRHKIKKNPNFSTFTLGSPTCLWSYYFKDQESIDELYSKYALRPFRAKTSDGIKLCGMHFVSSRGHQTNARTLIVFNGNGELYKIGSSAWLLRLLKDSPVPYNIVMFDHRETGNSTGKAHSKGLILDGEAIYDHVNIVLDVHEDQIDLCGFSLGGAIATLVKARHSATEGALISNRSFQSLEHAVKGMFSKLANPLENFLAKIATNITKRSGWVLDPFDAWKSITSRKMVICHENDPIVAHSASMEKALVEEDLIHDCKHVRLVQKNPDKNIRNHHVQPLSYYNDHKGNDVEKSVLEFLLNFDKKTLEGVS</sequence>
<gene>
    <name evidence="1" type="ORF">COB11_05740</name>
</gene>
<evidence type="ECO:0000313" key="1">
    <source>
        <dbReference type="EMBL" id="PCI93184.1"/>
    </source>
</evidence>
<comment type="caution">
    <text evidence="1">The sequence shown here is derived from an EMBL/GenBank/DDBJ whole genome shotgun (WGS) entry which is preliminary data.</text>
</comment>
<proteinExistence type="predicted"/>
<dbReference type="PANTHER" id="PTHR12277">
    <property type="entry name" value="ALPHA/BETA HYDROLASE DOMAIN-CONTAINING PROTEIN"/>
    <property type="match status" value="1"/>
</dbReference>
<dbReference type="Proteomes" id="UP000217838">
    <property type="component" value="Unassembled WGS sequence"/>
</dbReference>
<protein>
    <recommendedName>
        <fullName evidence="3">Serine aminopeptidase S33 domain-containing protein</fullName>
    </recommendedName>
</protein>
<name>A0A2A4YEP4_UNCAE</name>
<evidence type="ECO:0008006" key="3">
    <source>
        <dbReference type="Google" id="ProtNLM"/>
    </source>
</evidence>